<dbReference type="EMBL" id="MU620950">
    <property type="protein sequence ID" value="KAI8576745.1"/>
    <property type="molecule type" value="Genomic_DNA"/>
</dbReference>
<organism evidence="2 3">
    <name type="scientific">Umbelopsis ramanniana AG</name>
    <dbReference type="NCBI Taxonomy" id="1314678"/>
    <lineage>
        <taxon>Eukaryota</taxon>
        <taxon>Fungi</taxon>
        <taxon>Fungi incertae sedis</taxon>
        <taxon>Mucoromycota</taxon>
        <taxon>Mucoromycotina</taxon>
        <taxon>Umbelopsidomycetes</taxon>
        <taxon>Umbelopsidales</taxon>
        <taxon>Umbelopsidaceae</taxon>
        <taxon>Umbelopsis</taxon>
    </lineage>
</organism>
<dbReference type="AlphaFoldDB" id="A0AAD5E6T9"/>
<sequence>MSCPEGFLKPQSPIAKDCYQAILGPMSLVGSPERIEDEMSKILTGVLKKNENYAVFAGISQGFLHNLLGSAFMHWFLHRFSLKKRKKLLLKKRK</sequence>
<evidence type="ECO:0000313" key="2">
    <source>
        <dbReference type="EMBL" id="KAI8576745.1"/>
    </source>
</evidence>
<keyword evidence="3" id="KW-1185">Reference proteome</keyword>
<comment type="caution">
    <text evidence="2">The sequence shown here is derived from an EMBL/GenBank/DDBJ whole genome shotgun (WGS) entry which is preliminary data.</text>
</comment>
<keyword evidence="1" id="KW-1133">Transmembrane helix</keyword>
<dbReference type="Proteomes" id="UP001206595">
    <property type="component" value="Unassembled WGS sequence"/>
</dbReference>
<dbReference type="GeneID" id="75916679"/>
<proteinExistence type="predicted"/>
<evidence type="ECO:0000313" key="3">
    <source>
        <dbReference type="Proteomes" id="UP001206595"/>
    </source>
</evidence>
<evidence type="ECO:0000256" key="1">
    <source>
        <dbReference type="SAM" id="Phobius"/>
    </source>
</evidence>
<reference evidence="2" key="2">
    <citation type="journal article" date="2022" name="Proc. Natl. Acad. Sci. U.S.A.">
        <title>Diploid-dominant life cycles characterize the early evolution of Fungi.</title>
        <authorList>
            <person name="Amses K.R."/>
            <person name="Simmons D.R."/>
            <person name="Longcore J.E."/>
            <person name="Mondo S.J."/>
            <person name="Seto K."/>
            <person name="Jeronimo G.H."/>
            <person name="Bonds A.E."/>
            <person name="Quandt C.A."/>
            <person name="Davis W.J."/>
            <person name="Chang Y."/>
            <person name="Federici B.A."/>
            <person name="Kuo A."/>
            <person name="LaButti K."/>
            <person name="Pangilinan J."/>
            <person name="Andreopoulos W."/>
            <person name="Tritt A."/>
            <person name="Riley R."/>
            <person name="Hundley H."/>
            <person name="Johnson J."/>
            <person name="Lipzen A."/>
            <person name="Barry K."/>
            <person name="Lang B.F."/>
            <person name="Cuomo C.A."/>
            <person name="Buchler N.E."/>
            <person name="Grigoriev I.V."/>
            <person name="Spatafora J.W."/>
            <person name="Stajich J.E."/>
            <person name="James T.Y."/>
        </authorList>
    </citation>
    <scope>NUCLEOTIDE SEQUENCE</scope>
    <source>
        <strain evidence="2">AG</strain>
    </source>
</reference>
<protein>
    <submittedName>
        <fullName evidence="2">Uncharacterized protein</fullName>
    </submittedName>
</protein>
<keyword evidence="1" id="KW-0472">Membrane</keyword>
<keyword evidence="1" id="KW-0812">Transmembrane</keyword>
<dbReference type="RefSeq" id="XP_051441749.1">
    <property type="nucleotide sequence ID" value="XM_051591336.1"/>
</dbReference>
<accession>A0AAD5E6T9</accession>
<name>A0AAD5E6T9_UMBRA</name>
<feature type="transmembrane region" description="Helical" evidence="1">
    <location>
        <begin position="53"/>
        <end position="77"/>
    </location>
</feature>
<reference evidence="2" key="1">
    <citation type="submission" date="2021-06" db="EMBL/GenBank/DDBJ databases">
        <authorList>
            <consortium name="DOE Joint Genome Institute"/>
            <person name="Mondo S.J."/>
            <person name="Amses K.R."/>
            <person name="Simmons D.R."/>
            <person name="Longcore J.E."/>
            <person name="Seto K."/>
            <person name="Alves G.H."/>
            <person name="Bonds A.E."/>
            <person name="Quandt C.A."/>
            <person name="Davis W.J."/>
            <person name="Chang Y."/>
            <person name="Letcher P.M."/>
            <person name="Powell M.J."/>
            <person name="Kuo A."/>
            <person name="Labutti K."/>
            <person name="Pangilinan J."/>
            <person name="Andreopoulos W."/>
            <person name="Tritt A."/>
            <person name="Riley R."/>
            <person name="Hundley H."/>
            <person name="Johnson J."/>
            <person name="Lipzen A."/>
            <person name="Barry K."/>
            <person name="Berbee M.L."/>
            <person name="Buchler N.E."/>
            <person name="Grigoriev I.V."/>
            <person name="Spatafora J.W."/>
            <person name="Stajich J.E."/>
            <person name="James T.Y."/>
        </authorList>
    </citation>
    <scope>NUCLEOTIDE SEQUENCE</scope>
    <source>
        <strain evidence="2">AG</strain>
    </source>
</reference>
<gene>
    <name evidence="2" type="ORF">K450DRAFT_255377</name>
</gene>